<feature type="domain" description="DNA-binding phage zinc finger" evidence="2">
    <location>
        <begin position="150"/>
        <end position="195"/>
    </location>
</feature>
<dbReference type="OrthoDB" id="4333147at2"/>
<name>A0A964UT30_9ACTN</name>
<evidence type="ECO:0000259" key="2">
    <source>
        <dbReference type="Pfam" id="PF24623"/>
    </source>
</evidence>
<dbReference type="Pfam" id="PF24623">
    <property type="entry name" value="Phage_zn_bind_8"/>
    <property type="match status" value="1"/>
</dbReference>
<reference evidence="3" key="1">
    <citation type="submission" date="2020-01" db="EMBL/GenBank/DDBJ databases">
        <title>Whole-genome analyses of novel actinobacteria.</title>
        <authorList>
            <person name="Sahin N."/>
        </authorList>
    </citation>
    <scope>NUCLEOTIDE SEQUENCE</scope>
    <source>
        <strain evidence="3">YC537</strain>
    </source>
</reference>
<evidence type="ECO:0000313" key="4">
    <source>
        <dbReference type="Proteomes" id="UP000598297"/>
    </source>
</evidence>
<accession>A0A964UT30</accession>
<proteinExistence type="predicted"/>
<feature type="compositionally biased region" description="Basic and acidic residues" evidence="1">
    <location>
        <begin position="182"/>
        <end position="193"/>
    </location>
</feature>
<keyword evidence="4" id="KW-1185">Reference proteome</keyword>
<organism evidence="3 4">
    <name type="scientific">Streptomyces boluensis</name>
    <dbReference type="NCBI Taxonomy" id="1775135"/>
    <lineage>
        <taxon>Bacteria</taxon>
        <taxon>Bacillati</taxon>
        <taxon>Actinomycetota</taxon>
        <taxon>Actinomycetes</taxon>
        <taxon>Kitasatosporales</taxon>
        <taxon>Streptomycetaceae</taxon>
        <taxon>Streptomyces</taxon>
    </lineage>
</organism>
<protein>
    <recommendedName>
        <fullName evidence="2">DNA-binding phage zinc finger domain-containing protein</fullName>
    </recommendedName>
</protein>
<evidence type="ECO:0000256" key="1">
    <source>
        <dbReference type="SAM" id="MobiDB-lite"/>
    </source>
</evidence>
<feature type="region of interest" description="Disordered" evidence="1">
    <location>
        <begin position="172"/>
        <end position="195"/>
    </location>
</feature>
<gene>
    <name evidence="3" type="ORF">GUY60_21630</name>
</gene>
<evidence type="ECO:0000313" key="3">
    <source>
        <dbReference type="EMBL" id="NBE53971.1"/>
    </source>
</evidence>
<dbReference type="EMBL" id="JAAAHS010000179">
    <property type="protein sequence ID" value="NBE53971.1"/>
    <property type="molecule type" value="Genomic_DNA"/>
</dbReference>
<dbReference type="RefSeq" id="WP_161700342.1">
    <property type="nucleotide sequence ID" value="NZ_JAAAHS010000179.1"/>
</dbReference>
<dbReference type="AlphaFoldDB" id="A0A964UT30"/>
<dbReference type="InterPro" id="IPR056911">
    <property type="entry name" value="Phage_Znf_bind_put"/>
</dbReference>
<dbReference type="Proteomes" id="UP000598297">
    <property type="component" value="Unassembled WGS sequence"/>
</dbReference>
<comment type="caution">
    <text evidence="3">The sequence shown here is derived from an EMBL/GenBank/DDBJ whole genome shotgun (WGS) entry which is preliminary data.</text>
</comment>
<sequence>MTATTTTQVSIEETDTAHLRAGAQITMEEIGVHLSGVVVLLRQLARAAEHARTFARLAAIVDGDVPVAAAFPGGDPWGAAARGQDRETYGGPAVVPTVRQLLWLAYNAAHFSPERRDDIEHTTYAEAMNGISHRGWESKAAQARRRSERDAEVRREVLRILCERCGATDGEHCRTTTGRVSEQAHKGRQREAEANVDARLGYLGDNPVHVDTE</sequence>